<keyword evidence="3" id="KW-1185">Reference proteome</keyword>
<dbReference type="KEGG" id="psn:Pedsa_3315"/>
<reference evidence="2 3" key="1">
    <citation type="journal article" date="2011" name="Stand. Genomic Sci.">
        <title>Complete genome sequence of the gliding, heparinolytic Pedobacter saltans type strain (113).</title>
        <authorList>
            <person name="Liolios K."/>
            <person name="Sikorski J."/>
            <person name="Lu M."/>
            <person name="Nolan M."/>
            <person name="Lapidus A."/>
            <person name="Lucas S."/>
            <person name="Hammon N."/>
            <person name="Deshpande S."/>
            <person name="Cheng J.F."/>
            <person name="Tapia R."/>
            <person name="Han C."/>
            <person name="Goodwin L."/>
            <person name="Pitluck S."/>
            <person name="Huntemann M."/>
            <person name="Ivanova N."/>
            <person name="Pagani I."/>
            <person name="Mavromatis K."/>
            <person name="Ovchinikova G."/>
            <person name="Pati A."/>
            <person name="Chen A."/>
            <person name="Palaniappan K."/>
            <person name="Land M."/>
            <person name="Hauser L."/>
            <person name="Brambilla E.M."/>
            <person name="Kotsyurbenko O."/>
            <person name="Rohde M."/>
            <person name="Tindall B.J."/>
            <person name="Abt B."/>
            <person name="Goker M."/>
            <person name="Detter J.C."/>
            <person name="Woyke T."/>
            <person name="Bristow J."/>
            <person name="Eisen J.A."/>
            <person name="Markowitz V."/>
            <person name="Hugenholtz P."/>
            <person name="Klenk H.P."/>
            <person name="Kyrpides N.C."/>
        </authorList>
    </citation>
    <scope>NUCLEOTIDE SEQUENCE [LARGE SCALE GENOMIC DNA]</scope>
    <source>
        <strain evidence="3">ATCC 51119 / DSM 12145 / JCM 21818 / LMG 10337 / NBRC 100064 / NCIMB 13643</strain>
    </source>
</reference>
<evidence type="ECO:0000256" key="1">
    <source>
        <dbReference type="SAM" id="Phobius"/>
    </source>
</evidence>
<sequence>MNKKIPLELIFFSVALVLLYFLDASQQHESLCPLNRLGFSFCPGCGLGRSIHFFMHGEFNKSFQFHPLGFFAFFVITYRIYSLTRKTFINKI</sequence>
<dbReference type="EMBL" id="CP002545">
    <property type="protein sequence ID" value="ADY53850.1"/>
    <property type="molecule type" value="Genomic_DNA"/>
</dbReference>
<protein>
    <recommendedName>
        <fullName evidence="4">DUF2752 domain-containing protein</fullName>
    </recommendedName>
</protein>
<keyword evidence="1" id="KW-0472">Membrane</keyword>
<dbReference type="Pfam" id="PF10825">
    <property type="entry name" value="DUF2752"/>
    <property type="match status" value="1"/>
</dbReference>
<gene>
    <name evidence="2" type="ordered locus">Pedsa_3315</name>
</gene>
<dbReference type="eggNOG" id="ENOG5032WYI">
    <property type="taxonomic scope" value="Bacteria"/>
</dbReference>
<accession>F0SCK6</accession>
<organism evidence="2 3">
    <name type="scientific">Pseudopedobacter saltans (strain ATCC 51119 / DSM 12145 / JCM 21818 / CCUG 39354 / LMG 10337 / NBRC 100064 / NCIMB 13643)</name>
    <name type="common">Pedobacter saltans</name>
    <dbReference type="NCBI Taxonomy" id="762903"/>
    <lineage>
        <taxon>Bacteria</taxon>
        <taxon>Pseudomonadati</taxon>
        <taxon>Bacteroidota</taxon>
        <taxon>Sphingobacteriia</taxon>
        <taxon>Sphingobacteriales</taxon>
        <taxon>Sphingobacteriaceae</taxon>
        <taxon>Pseudopedobacter</taxon>
    </lineage>
</organism>
<keyword evidence="1" id="KW-1133">Transmembrane helix</keyword>
<evidence type="ECO:0000313" key="2">
    <source>
        <dbReference type="EMBL" id="ADY53850.1"/>
    </source>
</evidence>
<dbReference type="Proteomes" id="UP000000310">
    <property type="component" value="Chromosome"/>
</dbReference>
<dbReference type="OrthoDB" id="1525013at2"/>
<dbReference type="RefSeq" id="WP_013634333.1">
    <property type="nucleotide sequence ID" value="NC_015177.1"/>
</dbReference>
<reference evidence="3" key="2">
    <citation type="submission" date="2011-02" db="EMBL/GenBank/DDBJ databases">
        <title>The complete genome of Pedobacter saltans DSM 12145.</title>
        <authorList>
            <consortium name="US DOE Joint Genome Institute (JGI-PGF)"/>
            <person name="Lucas S."/>
            <person name="Copeland A."/>
            <person name="Lapidus A."/>
            <person name="Bruce D."/>
            <person name="Goodwin L."/>
            <person name="Pitluck S."/>
            <person name="Kyrpides N."/>
            <person name="Mavromatis K."/>
            <person name="Pagani I."/>
            <person name="Ivanova N."/>
            <person name="Ovchinnikova G."/>
            <person name="Lu M."/>
            <person name="Detter J.C."/>
            <person name="Han C."/>
            <person name="Land M."/>
            <person name="Hauser L."/>
            <person name="Markowitz V."/>
            <person name="Cheng J.-F."/>
            <person name="Hugenholtz P."/>
            <person name="Woyke T."/>
            <person name="Wu D."/>
            <person name="Tindall B."/>
            <person name="Pomrenke H.G."/>
            <person name="Brambilla E."/>
            <person name="Klenk H.-P."/>
            <person name="Eisen J.A."/>
        </authorList>
    </citation>
    <scope>NUCLEOTIDE SEQUENCE [LARGE SCALE GENOMIC DNA]</scope>
    <source>
        <strain evidence="3">ATCC 51119 / DSM 12145 / JCM 21818 / LMG 10337 / NBRC 100064 / NCIMB 13643</strain>
    </source>
</reference>
<feature type="transmembrane region" description="Helical" evidence="1">
    <location>
        <begin position="63"/>
        <end position="81"/>
    </location>
</feature>
<dbReference type="InterPro" id="IPR021215">
    <property type="entry name" value="DUF2752"/>
</dbReference>
<dbReference type="AlphaFoldDB" id="F0SCK6"/>
<proteinExistence type="predicted"/>
<dbReference type="STRING" id="762903.Pedsa_3315"/>
<dbReference type="HOGENOM" id="CLU_172353_0_0_10"/>
<evidence type="ECO:0000313" key="3">
    <source>
        <dbReference type="Proteomes" id="UP000000310"/>
    </source>
</evidence>
<keyword evidence="1" id="KW-0812">Transmembrane</keyword>
<evidence type="ECO:0008006" key="4">
    <source>
        <dbReference type="Google" id="ProtNLM"/>
    </source>
</evidence>
<name>F0SCK6_PSESL</name>